<dbReference type="PANTHER" id="PTHR44329">
    <property type="entry name" value="SERINE/THREONINE-PROTEIN KINASE TNNI3K-RELATED"/>
    <property type="match status" value="1"/>
</dbReference>
<comment type="caution">
    <text evidence="6">The sequence shown here is derived from an EMBL/GenBank/DDBJ whole genome shotgun (WGS) entry which is preliminary data.</text>
</comment>
<proteinExistence type="predicted"/>
<dbReference type="InterPro" id="IPR008271">
    <property type="entry name" value="Ser/Thr_kinase_AS"/>
</dbReference>
<name>A0ABP0SUJ3_9DINO</name>
<dbReference type="SMART" id="SM00220">
    <property type="entry name" value="S_TKc"/>
    <property type="match status" value="1"/>
</dbReference>
<keyword evidence="3" id="KW-0418">Kinase</keyword>
<reference evidence="6 7" key="1">
    <citation type="submission" date="2024-02" db="EMBL/GenBank/DDBJ databases">
        <authorList>
            <person name="Chen Y."/>
            <person name="Shah S."/>
            <person name="Dougan E. K."/>
            <person name="Thang M."/>
            <person name="Chan C."/>
        </authorList>
    </citation>
    <scope>NUCLEOTIDE SEQUENCE [LARGE SCALE GENOMIC DNA]</scope>
</reference>
<dbReference type="EMBL" id="CAXAMN010028251">
    <property type="protein sequence ID" value="CAK9115910.1"/>
    <property type="molecule type" value="Genomic_DNA"/>
</dbReference>
<evidence type="ECO:0000256" key="3">
    <source>
        <dbReference type="ARBA" id="ARBA00022777"/>
    </source>
</evidence>
<dbReference type="InterPro" id="IPR011009">
    <property type="entry name" value="Kinase-like_dom_sf"/>
</dbReference>
<dbReference type="Pfam" id="PF00069">
    <property type="entry name" value="Pkinase"/>
    <property type="match status" value="1"/>
</dbReference>
<evidence type="ECO:0000313" key="7">
    <source>
        <dbReference type="Proteomes" id="UP001642484"/>
    </source>
</evidence>
<dbReference type="PROSITE" id="PS00108">
    <property type="entry name" value="PROTEIN_KINASE_ST"/>
    <property type="match status" value="1"/>
</dbReference>
<keyword evidence="2" id="KW-0547">Nucleotide-binding</keyword>
<dbReference type="Gene3D" id="1.10.510.10">
    <property type="entry name" value="Transferase(Phosphotransferase) domain 1"/>
    <property type="match status" value="1"/>
</dbReference>
<evidence type="ECO:0000259" key="5">
    <source>
        <dbReference type="PROSITE" id="PS50011"/>
    </source>
</evidence>
<protein>
    <recommendedName>
        <fullName evidence="5">Protein kinase domain-containing protein</fullName>
    </recommendedName>
</protein>
<dbReference type="InterPro" id="IPR000719">
    <property type="entry name" value="Prot_kinase_dom"/>
</dbReference>
<accession>A0ABP0SUJ3</accession>
<evidence type="ECO:0000313" key="6">
    <source>
        <dbReference type="EMBL" id="CAK9115910.1"/>
    </source>
</evidence>
<evidence type="ECO:0000256" key="2">
    <source>
        <dbReference type="ARBA" id="ARBA00022741"/>
    </source>
</evidence>
<keyword evidence="7" id="KW-1185">Reference proteome</keyword>
<dbReference type="Proteomes" id="UP001642484">
    <property type="component" value="Unassembled WGS sequence"/>
</dbReference>
<keyword evidence="4" id="KW-0067">ATP-binding</keyword>
<dbReference type="InterPro" id="IPR051681">
    <property type="entry name" value="Ser/Thr_Kinases-Pseudokinases"/>
</dbReference>
<dbReference type="PROSITE" id="PS50011">
    <property type="entry name" value="PROTEIN_KINASE_DOM"/>
    <property type="match status" value="1"/>
</dbReference>
<organism evidence="6 7">
    <name type="scientific">Durusdinium trenchii</name>
    <dbReference type="NCBI Taxonomy" id="1381693"/>
    <lineage>
        <taxon>Eukaryota</taxon>
        <taxon>Sar</taxon>
        <taxon>Alveolata</taxon>
        <taxon>Dinophyceae</taxon>
        <taxon>Suessiales</taxon>
        <taxon>Symbiodiniaceae</taxon>
        <taxon>Durusdinium</taxon>
    </lineage>
</organism>
<feature type="domain" description="Protein kinase" evidence="5">
    <location>
        <begin position="152"/>
        <end position="435"/>
    </location>
</feature>
<evidence type="ECO:0000256" key="1">
    <source>
        <dbReference type="ARBA" id="ARBA00022679"/>
    </source>
</evidence>
<gene>
    <name evidence="6" type="ORF">CCMP2556_LOCUS53634</name>
</gene>
<keyword evidence="1" id="KW-0808">Transferase</keyword>
<evidence type="ECO:0000256" key="4">
    <source>
        <dbReference type="ARBA" id="ARBA00022840"/>
    </source>
</evidence>
<dbReference type="PANTHER" id="PTHR44329:SF288">
    <property type="entry name" value="MITOGEN-ACTIVATED PROTEIN KINASE KINASE KINASE 20"/>
    <property type="match status" value="1"/>
</dbReference>
<dbReference type="SUPFAM" id="SSF56112">
    <property type="entry name" value="Protein kinase-like (PK-like)"/>
    <property type="match status" value="1"/>
</dbReference>
<sequence>MGAECSTVTVNKVEPDLCWSRHSGEAANSGRKREDFKMSRLSRMETTADITNSGFIPDARTPSVHVILPRSNIKAKTMPAAFGTCAESFGATLPFGAGSGQHDASLFPSSVSTSLASTRASSLEDEGNLRQACSMSMSSQLSQMCRVNPADVILKKELCTTCKSTVSIASWQGRFVAAKQLKMDTQCSQEENELKMKDLMNEIQVLSELSHPCLVQLIGASIDVRSPILLTELMENQDVETYMLKQRIASVDGFWKPRFALAMRWALSTGAALAYLHGREHPIIHRDLKPLNMFLTKDLEVKIGDFGLAKVMPSRLYACTDQAPKMSGGVGTWRYMAPEVVRYEQYDEKVDIYAFSLIIYFIFSGRQPFYSFGKDPRMILRAYRAGEEPRPSLNSSVGTRELRHFLSEAWHVNAYDRPSAQECVQRLSVMEPPSLRKTMKDLASMLKNKSKRARLINIVDPRPHMLCTELW</sequence>